<evidence type="ECO:0000256" key="4">
    <source>
        <dbReference type="ARBA" id="ARBA00022643"/>
    </source>
</evidence>
<keyword evidence="1 10" id="KW-0813">Transport</keyword>
<proteinExistence type="inferred from homology"/>
<dbReference type="HAMAP" id="MF_00462">
    <property type="entry name" value="RsxD_RnfD"/>
    <property type="match status" value="1"/>
</dbReference>
<comment type="cofactor">
    <cofactor evidence="10">
        <name>FMN</name>
        <dbReference type="ChEBI" id="CHEBI:58210"/>
    </cofactor>
</comment>
<keyword evidence="3 10" id="KW-0285">Flavoprotein</keyword>
<dbReference type="PANTHER" id="PTHR30578">
    <property type="entry name" value="ELECTRON TRANSPORT COMPLEX PROTEIN RNFD"/>
    <property type="match status" value="1"/>
</dbReference>
<keyword evidence="13" id="KW-1185">Reference proteome</keyword>
<evidence type="ECO:0000256" key="7">
    <source>
        <dbReference type="ARBA" id="ARBA00022982"/>
    </source>
</evidence>
<feature type="modified residue" description="FMN phosphoryl threonine" evidence="10">
    <location>
        <position position="178"/>
    </location>
</feature>
<dbReference type="Proteomes" id="UP000760480">
    <property type="component" value="Unassembled WGS sequence"/>
</dbReference>
<feature type="transmembrane region" description="Helical" evidence="10">
    <location>
        <begin position="263"/>
        <end position="282"/>
    </location>
</feature>
<evidence type="ECO:0000313" key="13">
    <source>
        <dbReference type="Proteomes" id="UP000760480"/>
    </source>
</evidence>
<feature type="transmembrane region" description="Helical" evidence="10">
    <location>
        <begin position="319"/>
        <end position="338"/>
    </location>
</feature>
<feature type="region of interest" description="Disordered" evidence="11">
    <location>
        <begin position="348"/>
        <end position="373"/>
    </location>
</feature>
<evidence type="ECO:0000256" key="10">
    <source>
        <dbReference type="HAMAP-Rule" id="MF_00462"/>
    </source>
</evidence>
<keyword evidence="10" id="KW-0997">Cell inner membrane</keyword>
<dbReference type="PANTHER" id="PTHR30578:SF0">
    <property type="entry name" value="ION-TRANSLOCATING OXIDOREDUCTASE COMPLEX SUBUNIT D"/>
    <property type="match status" value="1"/>
</dbReference>
<dbReference type="RefSeq" id="WP_169247085.1">
    <property type="nucleotide sequence ID" value="NZ_SPMZ01000002.1"/>
</dbReference>
<evidence type="ECO:0000256" key="8">
    <source>
        <dbReference type="ARBA" id="ARBA00022989"/>
    </source>
</evidence>
<feature type="transmembrane region" description="Helical" evidence="10">
    <location>
        <begin position="48"/>
        <end position="66"/>
    </location>
</feature>
<sequence>MNSNSLAGAPHAHDQDSVPRLMSAVLLAILPATLYGLVLFGWPALNLLVVTVLVGLACEAGCLWLAGRPIRSGIMDGSALLTGVLLALSLPPWAPWWIGAVGAGFAIVVGKQVFGGTGQNIFNPAMLARVMLLVSFPVEMTTWLEPHLWWSGTSPGLLEGWLITFGHSTATDGVTGATILGYARTELGMNHSLSQILPGHYQAGAAALGWTGGSLGETAEWLVLLGGLWLLWRRVITWYIPVGMLGAMLVLAGGFHLLDPQRFADPMLHLLSGGLMLGAFFIATDPVTSPISSLGQVVFGVGCGALVYIIRTWGGYPEGVAFAVVLMNAATPLIDHYIRPRAYGRTWSGKPRPVPAHAKQSPLARKSGVDSRD</sequence>
<evidence type="ECO:0000256" key="11">
    <source>
        <dbReference type="SAM" id="MobiDB-lite"/>
    </source>
</evidence>
<comment type="subunit">
    <text evidence="10">The complex is composed of six subunits: RnfA, RnfB, RnfC, RnfD, RnfE and RnfG.</text>
</comment>
<dbReference type="Pfam" id="PF03116">
    <property type="entry name" value="NQR2_RnfD_RnfE"/>
    <property type="match status" value="1"/>
</dbReference>
<accession>A0ABX1TEQ0</accession>
<keyword evidence="8 10" id="KW-1133">Transmembrane helix</keyword>
<feature type="transmembrane region" description="Helical" evidence="10">
    <location>
        <begin position="294"/>
        <end position="313"/>
    </location>
</feature>
<name>A0ABX1TEQ0_9GAMM</name>
<feature type="transmembrane region" description="Helical" evidence="10">
    <location>
        <begin position="96"/>
        <end position="114"/>
    </location>
</feature>
<dbReference type="NCBIfam" id="TIGR01946">
    <property type="entry name" value="rnfD"/>
    <property type="match status" value="1"/>
</dbReference>
<gene>
    <name evidence="10" type="primary">rnfD</name>
    <name evidence="12" type="ORF">E4P82_00605</name>
</gene>
<comment type="subcellular location">
    <subcellularLocation>
        <location evidence="10">Cell inner membrane</location>
        <topology evidence="10">Multi-pass membrane protein</topology>
    </subcellularLocation>
</comment>
<dbReference type="InterPro" id="IPR004338">
    <property type="entry name" value="NqrB/RnfD"/>
</dbReference>
<keyword evidence="6 10" id="KW-1278">Translocase</keyword>
<reference evidence="12 13" key="1">
    <citation type="submission" date="2019-03" db="EMBL/GenBank/DDBJ databases">
        <title>Metabolic reconstructions from genomes of highly enriched 'Candidatus Accumulibacter' and 'Candidatus Competibacter' bioreactor populations.</title>
        <authorList>
            <person name="Annavajhala M.K."/>
            <person name="Welles L."/>
            <person name="Abbas B."/>
            <person name="Sorokin D."/>
            <person name="Park H."/>
            <person name="Van Loosdrecht M."/>
            <person name="Chandran K."/>
        </authorList>
    </citation>
    <scope>NUCLEOTIDE SEQUENCE [LARGE SCALE GENOMIC DNA]</scope>
    <source>
        <strain evidence="12 13">SBR_G</strain>
    </source>
</reference>
<evidence type="ECO:0000256" key="2">
    <source>
        <dbReference type="ARBA" id="ARBA00022553"/>
    </source>
</evidence>
<dbReference type="EC" id="7.-.-.-" evidence="10"/>
<comment type="function">
    <text evidence="10">Part of a membrane-bound complex that couples electron transfer with translocation of ions across the membrane.</text>
</comment>
<feature type="transmembrane region" description="Helical" evidence="10">
    <location>
        <begin position="21"/>
        <end position="42"/>
    </location>
</feature>
<evidence type="ECO:0000256" key="6">
    <source>
        <dbReference type="ARBA" id="ARBA00022967"/>
    </source>
</evidence>
<evidence type="ECO:0000256" key="1">
    <source>
        <dbReference type="ARBA" id="ARBA00022448"/>
    </source>
</evidence>
<evidence type="ECO:0000313" key="12">
    <source>
        <dbReference type="EMBL" id="NMQ17833.1"/>
    </source>
</evidence>
<comment type="similarity">
    <text evidence="10">Belongs to the NqrB/RnfD family.</text>
</comment>
<keyword evidence="2 10" id="KW-0597">Phosphoprotein</keyword>
<keyword evidence="9 10" id="KW-0472">Membrane</keyword>
<feature type="transmembrane region" description="Helical" evidence="10">
    <location>
        <begin position="238"/>
        <end position="257"/>
    </location>
</feature>
<keyword evidence="4 10" id="KW-0288">FMN</keyword>
<evidence type="ECO:0000256" key="3">
    <source>
        <dbReference type="ARBA" id="ARBA00022630"/>
    </source>
</evidence>
<evidence type="ECO:0000256" key="5">
    <source>
        <dbReference type="ARBA" id="ARBA00022692"/>
    </source>
</evidence>
<dbReference type="InterPro" id="IPR011303">
    <property type="entry name" value="RnfD_bac"/>
</dbReference>
<keyword evidence="7 10" id="KW-0249">Electron transport</keyword>
<dbReference type="EMBL" id="SPMZ01000002">
    <property type="protein sequence ID" value="NMQ17833.1"/>
    <property type="molecule type" value="Genomic_DNA"/>
</dbReference>
<comment type="caution">
    <text evidence="12">The sequence shown here is derived from an EMBL/GenBank/DDBJ whole genome shotgun (WGS) entry which is preliminary data.</text>
</comment>
<keyword evidence="10" id="KW-1003">Cell membrane</keyword>
<keyword evidence="5 10" id="KW-0812">Transmembrane</keyword>
<organism evidence="12 13">
    <name type="scientific">Candidatus Competibacter phosphatis</name>
    <dbReference type="NCBI Taxonomy" id="221280"/>
    <lineage>
        <taxon>Bacteria</taxon>
        <taxon>Pseudomonadati</taxon>
        <taxon>Pseudomonadota</taxon>
        <taxon>Gammaproteobacteria</taxon>
        <taxon>Candidatus Competibacteraceae</taxon>
        <taxon>Candidatus Competibacter</taxon>
    </lineage>
</organism>
<protein>
    <recommendedName>
        <fullName evidence="10">Ion-translocating oxidoreductase complex subunit D</fullName>
        <ecNumber evidence="10">7.-.-.-</ecNumber>
    </recommendedName>
    <alternativeName>
        <fullName evidence="10">Rnf electron transport complex subunit D</fullName>
    </alternativeName>
</protein>
<evidence type="ECO:0000256" key="9">
    <source>
        <dbReference type="ARBA" id="ARBA00023136"/>
    </source>
</evidence>